<accession>A0A9W4SJ01</accession>
<organism evidence="1 2">
    <name type="scientific">Funneliformis geosporum</name>
    <dbReference type="NCBI Taxonomy" id="1117311"/>
    <lineage>
        <taxon>Eukaryota</taxon>
        <taxon>Fungi</taxon>
        <taxon>Fungi incertae sedis</taxon>
        <taxon>Mucoromycota</taxon>
        <taxon>Glomeromycotina</taxon>
        <taxon>Glomeromycetes</taxon>
        <taxon>Glomerales</taxon>
        <taxon>Glomeraceae</taxon>
        <taxon>Funneliformis</taxon>
    </lineage>
</organism>
<dbReference type="Proteomes" id="UP001153678">
    <property type="component" value="Unassembled WGS sequence"/>
</dbReference>
<dbReference type="EMBL" id="CAMKVN010000745">
    <property type="protein sequence ID" value="CAI2170808.1"/>
    <property type="molecule type" value="Genomic_DNA"/>
</dbReference>
<reference evidence="1" key="1">
    <citation type="submission" date="2022-08" db="EMBL/GenBank/DDBJ databases">
        <authorList>
            <person name="Kallberg Y."/>
            <person name="Tangrot J."/>
            <person name="Rosling A."/>
        </authorList>
    </citation>
    <scope>NUCLEOTIDE SEQUENCE</scope>
    <source>
        <strain evidence="1">Wild A</strain>
    </source>
</reference>
<name>A0A9W4SJ01_9GLOM</name>
<evidence type="ECO:0000313" key="2">
    <source>
        <dbReference type="Proteomes" id="UP001153678"/>
    </source>
</evidence>
<proteinExistence type="predicted"/>
<protein>
    <submittedName>
        <fullName evidence="1">19768_t:CDS:1</fullName>
    </submittedName>
</protein>
<dbReference type="AlphaFoldDB" id="A0A9W4SJ01"/>
<gene>
    <name evidence="1" type="ORF">FWILDA_LOCUS4764</name>
</gene>
<keyword evidence="2" id="KW-1185">Reference proteome</keyword>
<comment type="caution">
    <text evidence="1">The sequence shown here is derived from an EMBL/GenBank/DDBJ whole genome shotgun (WGS) entry which is preliminary data.</text>
</comment>
<sequence>MSNQLNKITTNVKYYGGAAEEAVGSAIGSDTIKLMGQAIKLEAEGEYQARRAQEQAEEFGDNAYQSVKGSFGKFTGGNNDDEEANK</sequence>
<dbReference type="OrthoDB" id="9999611at2759"/>
<evidence type="ECO:0000313" key="1">
    <source>
        <dbReference type="EMBL" id="CAI2170808.1"/>
    </source>
</evidence>